<dbReference type="Gene3D" id="3.90.550.50">
    <property type="match status" value="1"/>
</dbReference>
<dbReference type="OrthoDB" id="414175at2759"/>
<evidence type="ECO:0000259" key="13">
    <source>
        <dbReference type="Pfam" id="PF02434"/>
    </source>
</evidence>
<dbReference type="STRING" id="112090.W4H399"/>
<keyword evidence="11" id="KW-0472">Membrane</keyword>
<dbReference type="RefSeq" id="XP_009824849.1">
    <property type="nucleotide sequence ID" value="XM_009826547.1"/>
</dbReference>
<dbReference type="EC" id="2.4.1.122" evidence="4"/>
<keyword evidence="5" id="KW-0328">Glycosyltransferase</keyword>
<comment type="pathway">
    <text evidence="2">Protein modification; protein glycosylation.</text>
</comment>
<dbReference type="AlphaFoldDB" id="W4H399"/>
<accession>W4H399</accession>
<comment type="similarity">
    <text evidence="3">Belongs to the glycosyltransferase 31 family. Beta3-Gal-T subfamily.</text>
</comment>
<dbReference type="PANTHER" id="PTHR23033:SF14">
    <property type="entry name" value="GLYCOPROTEIN-N-ACETYLGALACTOSAMINE 3-BETA-GALACTOSYLTRANSFERASE 1-RELATED"/>
    <property type="match status" value="1"/>
</dbReference>
<dbReference type="GeneID" id="20804753"/>
<keyword evidence="7" id="KW-0812">Transmembrane</keyword>
<dbReference type="GO" id="GO:0000166">
    <property type="term" value="F:nucleotide binding"/>
    <property type="evidence" value="ECO:0007669"/>
    <property type="project" value="UniProtKB-KW"/>
</dbReference>
<evidence type="ECO:0000256" key="7">
    <source>
        <dbReference type="ARBA" id="ARBA00022692"/>
    </source>
</evidence>
<evidence type="ECO:0000256" key="3">
    <source>
        <dbReference type="ARBA" id="ARBA00006462"/>
    </source>
</evidence>
<organism evidence="14">
    <name type="scientific">Aphanomyces astaci</name>
    <name type="common">Crayfish plague agent</name>
    <dbReference type="NCBI Taxonomy" id="112090"/>
    <lineage>
        <taxon>Eukaryota</taxon>
        <taxon>Sar</taxon>
        <taxon>Stramenopiles</taxon>
        <taxon>Oomycota</taxon>
        <taxon>Saprolegniomycetes</taxon>
        <taxon>Saprolegniales</taxon>
        <taxon>Verrucalvaceae</taxon>
        <taxon>Aphanomyces</taxon>
    </lineage>
</organism>
<keyword evidence="9" id="KW-0735">Signal-anchor</keyword>
<evidence type="ECO:0000256" key="9">
    <source>
        <dbReference type="ARBA" id="ARBA00022968"/>
    </source>
</evidence>
<dbReference type="PANTHER" id="PTHR23033">
    <property type="entry name" value="BETA1,3-GALACTOSYLTRANSFERASE"/>
    <property type="match status" value="1"/>
</dbReference>
<evidence type="ECO:0000313" key="14">
    <source>
        <dbReference type="EMBL" id="ETV86377.1"/>
    </source>
</evidence>
<evidence type="ECO:0000256" key="6">
    <source>
        <dbReference type="ARBA" id="ARBA00022679"/>
    </source>
</evidence>
<protein>
    <recommendedName>
        <fullName evidence="4">N-acetylgalactosaminide beta-1,3-galactosyltransferase</fullName>
        <ecNumber evidence="4">2.4.1.122</ecNumber>
    </recommendedName>
</protein>
<evidence type="ECO:0000256" key="5">
    <source>
        <dbReference type="ARBA" id="ARBA00022676"/>
    </source>
</evidence>
<dbReference type="GO" id="GO:0016263">
    <property type="term" value="F:glycoprotein-N-acetylgalactosamine 3-beta-galactosyltransferase activity"/>
    <property type="evidence" value="ECO:0007669"/>
    <property type="project" value="UniProtKB-EC"/>
</dbReference>
<dbReference type="GO" id="GO:0016020">
    <property type="term" value="C:membrane"/>
    <property type="evidence" value="ECO:0007669"/>
    <property type="project" value="UniProtKB-SubCell"/>
</dbReference>
<dbReference type="Pfam" id="PF02434">
    <property type="entry name" value="Fringe"/>
    <property type="match status" value="1"/>
</dbReference>
<feature type="domain" description="Fringe-like glycosyltransferase" evidence="13">
    <location>
        <begin position="56"/>
        <end position="250"/>
    </location>
</feature>
<dbReference type="EMBL" id="KI913117">
    <property type="protein sequence ID" value="ETV86377.1"/>
    <property type="molecule type" value="Genomic_DNA"/>
</dbReference>
<reference evidence="14" key="1">
    <citation type="submission" date="2013-12" db="EMBL/GenBank/DDBJ databases">
        <title>The Genome Sequence of Aphanomyces astaci APO3.</title>
        <authorList>
            <consortium name="The Broad Institute Genomics Platform"/>
            <person name="Russ C."/>
            <person name="Tyler B."/>
            <person name="van West P."/>
            <person name="Dieguez-Uribeondo J."/>
            <person name="Young S.K."/>
            <person name="Zeng Q."/>
            <person name="Gargeya S."/>
            <person name="Fitzgerald M."/>
            <person name="Abouelleil A."/>
            <person name="Alvarado L."/>
            <person name="Chapman S.B."/>
            <person name="Gainer-Dewar J."/>
            <person name="Goldberg J."/>
            <person name="Griggs A."/>
            <person name="Gujja S."/>
            <person name="Hansen M."/>
            <person name="Howarth C."/>
            <person name="Imamovic A."/>
            <person name="Ireland A."/>
            <person name="Larimer J."/>
            <person name="McCowan C."/>
            <person name="Murphy C."/>
            <person name="Pearson M."/>
            <person name="Poon T.W."/>
            <person name="Priest M."/>
            <person name="Roberts A."/>
            <person name="Saif S."/>
            <person name="Shea T."/>
            <person name="Sykes S."/>
            <person name="Wortman J."/>
            <person name="Nusbaum C."/>
            <person name="Birren B."/>
        </authorList>
    </citation>
    <scope>NUCLEOTIDE SEQUENCE [LARGE SCALE GENOMIC DNA]</scope>
    <source>
        <strain evidence="14">APO3</strain>
    </source>
</reference>
<feature type="chain" id="PRO_5004842955" description="N-acetylgalactosaminide beta-1,3-galactosyltransferase" evidence="12">
    <location>
        <begin position="17"/>
        <end position="389"/>
    </location>
</feature>
<keyword evidence="10" id="KW-1133">Transmembrane helix</keyword>
<dbReference type="InterPro" id="IPR003378">
    <property type="entry name" value="Fringe-like_glycosylTrfase"/>
</dbReference>
<sequence>MWQVAVVCCVAAAAIAAPSGEHSALSKEDLCAIDIDHSKYALNLINVAKNVSSAPRILCLVNTMSVHHNTRVQAIRDTWGQRCAKLLFFSNATDATTPDIVQLDTQADHNHLWQKHKHTLQYAWDHHRFDGFDWFYKSDDDAYVIVENLQAFLRLPEVVMRQDVVPLTFGHRYKLTPDLVDYYVVNKTLLAQFKQLTHNRWVFNSGGPGYAMNPLYVQTVVESLHRTTCLSDKYCEMLPDDAAISFCMVWHNVYPSNTRDLSHRERWHADKPRGISRTERTKVVRWRELRECMVGVYFTDVTTPSYWLVQYHDGIGGAARHDACCSPDSVAFHYVLPPLMYHMERQLYYCRSDGDKDLAAFNTRTGLAISSEILKPTRLAVEYGPVPDV</sequence>
<dbReference type="VEuPathDB" id="FungiDB:H257_02757"/>
<evidence type="ECO:0000256" key="8">
    <source>
        <dbReference type="ARBA" id="ARBA00022741"/>
    </source>
</evidence>
<keyword evidence="6" id="KW-0808">Transferase</keyword>
<evidence type="ECO:0000256" key="2">
    <source>
        <dbReference type="ARBA" id="ARBA00004922"/>
    </source>
</evidence>
<name>W4H399_APHAT</name>
<dbReference type="InterPro" id="IPR026050">
    <property type="entry name" value="C1GALT1/C1GALT1_chp1"/>
</dbReference>
<gene>
    <name evidence="14" type="ORF">H257_02757</name>
</gene>
<evidence type="ECO:0000256" key="1">
    <source>
        <dbReference type="ARBA" id="ARBA00004606"/>
    </source>
</evidence>
<comment type="subcellular location">
    <subcellularLocation>
        <location evidence="1">Membrane</location>
        <topology evidence="1">Single-pass type II membrane protein</topology>
    </subcellularLocation>
</comment>
<keyword evidence="8" id="KW-0547">Nucleotide-binding</keyword>
<evidence type="ECO:0000256" key="12">
    <source>
        <dbReference type="SAM" id="SignalP"/>
    </source>
</evidence>
<evidence type="ECO:0000256" key="4">
    <source>
        <dbReference type="ARBA" id="ARBA00012557"/>
    </source>
</evidence>
<proteinExistence type="inferred from homology"/>
<evidence type="ECO:0000256" key="10">
    <source>
        <dbReference type="ARBA" id="ARBA00022989"/>
    </source>
</evidence>
<feature type="signal peptide" evidence="12">
    <location>
        <begin position="1"/>
        <end position="16"/>
    </location>
</feature>
<keyword evidence="12" id="KW-0732">Signal</keyword>
<evidence type="ECO:0000256" key="11">
    <source>
        <dbReference type="ARBA" id="ARBA00023136"/>
    </source>
</evidence>